<feature type="region of interest" description="Disordered" evidence="1">
    <location>
        <begin position="287"/>
        <end position="329"/>
    </location>
</feature>
<feature type="compositionally biased region" description="Basic and acidic residues" evidence="1">
    <location>
        <begin position="140"/>
        <end position="159"/>
    </location>
</feature>
<feature type="transmembrane region" description="Helical" evidence="2">
    <location>
        <begin position="41"/>
        <end position="57"/>
    </location>
</feature>
<gene>
    <name evidence="3" type="ORF">UABAM_02185</name>
</gene>
<feature type="compositionally biased region" description="Acidic residues" evidence="1">
    <location>
        <begin position="430"/>
        <end position="447"/>
    </location>
</feature>
<dbReference type="EMBL" id="AP019860">
    <property type="protein sequence ID" value="BBM83830.1"/>
    <property type="molecule type" value="Genomic_DNA"/>
</dbReference>
<evidence type="ECO:0000313" key="3">
    <source>
        <dbReference type="EMBL" id="BBM83830.1"/>
    </source>
</evidence>
<feature type="compositionally biased region" description="Acidic residues" evidence="1">
    <location>
        <begin position="164"/>
        <end position="180"/>
    </location>
</feature>
<organism evidence="3 4">
    <name type="scientific">Uabimicrobium amorphum</name>
    <dbReference type="NCBI Taxonomy" id="2596890"/>
    <lineage>
        <taxon>Bacteria</taxon>
        <taxon>Pseudomonadati</taxon>
        <taxon>Planctomycetota</taxon>
        <taxon>Candidatus Uabimicrobiia</taxon>
        <taxon>Candidatus Uabimicrobiales</taxon>
        <taxon>Candidatus Uabimicrobiaceae</taxon>
        <taxon>Candidatus Uabimicrobium</taxon>
    </lineage>
</organism>
<feature type="region of interest" description="Disordered" evidence="1">
    <location>
        <begin position="123"/>
        <end position="230"/>
    </location>
</feature>
<keyword evidence="2" id="KW-0812">Transmembrane</keyword>
<name>A0A5S9ILN5_UABAM</name>
<feature type="compositionally biased region" description="Basic and acidic residues" evidence="1">
    <location>
        <begin position="448"/>
        <end position="459"/>
    </location>
</feature>
<keyword evidence="2" id="KW-1133">Transmembrane helix</keyword>
<accession>A0A5S9ILN5</accession>
<keyword evidence="2" id="KW-0472">Membrane</keyword>
<keyword evidence="4" id="KW-1185">Reference proteome</keyword>
<proteinExistence type="predicted"/>
<sequence>MNTADIFFQAYSNFMLDILIILMWGWGILYSLAKVTKYKKMLLGAFGCLGMFLYHIYEGISQIPDTLLVVMPNFQDIVKVKSDIVTTWQNTGIADYNLSLVLLFQICIVAAIAGRFKAESEVANRQTEETDDIDSAVDNDLDHSTHYSSESEQHSRDLQSSDEYTSEEYDSGEVSEEYASEEYASGDVSEEYASANDSEEYASANDSEEYASASDPDSEEYIPVSDSEEYASGDYVSAEYAAEEASSAETASADYAQDKQYIEAYSESEVGQDTAENYVAIAYTQSQSSVAAEEADESFFDEEEDPLADDSEEIPPTHITSSSPIEGYDDDVARAQTVSSEAEVIIPTKPKRQRDFTMSSSIEELTGSSMNIPSGPDLDDDVEPTIACDMEDLVKEAEASGEIAIPQQPDFDDVEATVACDMKEIVQDPSFEDETFASLGDDAEEEKEETKEAGEDNRSLLRNLLPPGSNKRN</sequence>
<evidence type="ECO:0000256" key="2">
    <source>
        <dbReference type="SAM" id="Phobius"/>
    </source>
</evidence>
<dbReference type="Proteomes" id="UP000326354">
    <property type="component" value="Chromosome"/>
</dbReference>
<feature type="compositionally biased region" description="Acidic residues" evidence="1">
    <location>
        <begin position="216"/>
        <end position="230"/>
    </location>
</feature>
<evidence type="ECO:0000256" key="1">
    <source>
        <dbReference type="SAM" id="MobiDB-lite"/>
    </source>
</evidence>
<feature type="region of interest" description="Disordered" evidence="1">
    <location>
        <begin position="425"/>
        <end position="473"/>
    </location>
</feature>
<feature type="compositionally biased region" description="Acidic residues" evidence="1">
    <location>
        <begin position="129"/>
        <end position="139"/>
    </location>
</feature>
<dbReference type="AlphaFoldDB" id="A0A5S9ILN5"/>
<reference evidence="3 4" key="1">
    <citation type="submission" date="2019-08" db="EMBL/GenBank/DDBJ databases">
        <title>Complete genome sequence of Candidatus Uab amorphum.</title>
        <authorList>
            <person name="Shiratori T."/>
            <person name="Suzuki S."/>
            <person name="Kakizawa Y."/>
            <person name="Ishida K."/>
        </authorList>
    </citation>
    <scope>NUCLEOTIDE SEQUENCE [LARGE SCALE GENOMIC DNA]</scope>
    <source>
        <strain evidence="3 4">SRT547</strain>
    </source>
</reference>
<dbReference type="KEGG" id="uam:UABAM_02185"/>
<evidence type="ECO:0000313" key="4">
    <source>
        <dbReference type="Proteomes" id="UP000326354"/>
    </source>
</evidence>
<protein>
    <submittedName>
        <fullName evidence="3">Uncharacterized protein</fullName>
    </submittedName>
</protein>
<dbReference type="RefSeq" id="WP_151968013.1">
    <property type="nucleotide sequence ID" value="NZ_AP019860.1"/>
</dbReference>
<feature type="compositionally biased region" description="Acidic residues" evidence="1">
    <location>
        <begin position="293"/>
        <end position="313"/>
    </location>
</feature>
<feature type="transmembrane region" description="Helical" evidence="2">
    <location>
        <begin position="6"/>
        <end position="29"/>
    </location>
</feature>